<evidence type="ECO:0000259" key="3">
    <source>
        <dbReference type="Pfam" id="PF01103"/>
    </source>
</evidence>
<dbReference type="EMBL" id="FONS01000004">
    <property type="protein sequence ID" value="SFF00746.1"/>
    <property type="molecule type" value="Genomic_DNA"/>
</dbReference>
<keyword evidence="2" id="KW-0472">Membrane</keyword>
<dbReference type="GO" id="GO:0019867">
    <property type="term" value="C:outer membrane"/>
    <property type="evidence" value="ECO:0007669"/>
    <property type="project" value="InterPro"/>
</dbReference>
<evidence type="ECO:0000256" key="2">
    <source>
        <dbReference type="ARBA" id="ARBA00023136"/>
    </source>
</evidence>
<dbReference type="STRING" id="34086.SAMN04488084_102486"/>
<name>A0A1I2F812_9SPHI</name>
<evidence type="ECO:0000256" key="1">
    <source>
        <dbReference type="ARBA" id="ARBA00004370"/>
    </source>
</evidence>
<dbReference type="Gene3D" id="2.40.160.50">
    <property type="entry name" value="membrane protein fhac: a member of the omp85/tpsb transporter family"/>
    <property type="match status" value="1"/>
</dbReference>
<dbReference type="Pfam" id="PF01103">
    <property type="entry name" value="Omp85"/>
    <property type="match status" value="1"/>
</dbReference>
<dbReference type="Proteomes" id="UP000183129">
    <property type="component" value="Unassembled WGS sequence"/>
</dbReference>
<comment type="subcellular location">
    <subcellularLocation>
        <location evidence="1">Membrane</location>
    </subcellularLocation>
</comment>
<dbReference type="InterPro" id="IPR000184">
    <property type="entry name" value="Bac_surfAg_D15"/>
</dbReference>
<feature type="domain" description="Bacterial surface antigen (D15)" evidence="3">
    <location>
        <begin position="159"/>
        <end position="411"/>
    </location>
</feature>
<accession>A0A1I2F812</accession>
<gene>
    <name evidence="4" type="ORF">SAMN03003324_02056</name>
</gene>
<organism evidence="4 5">
    <name type="scientific">Pedobacter antarcticus</name>
    <dbReference type="NCBI Taxonomy" id="34086"/>
    <lineage>
        <taxon>Bacteria</taxon>
        <taxon>Pseudomonadati</taxon>
        <taxon>Bacteroidota</taxon>
        <taxon>Sphingobacteriia</taxon>
        <taxon>Sphingobacteriales</taxon>
        <taxon>Sphingobacteriaceae</taxon>
        <taxon>Pedobacter</taxon>
    </lineage>
</organism>
<sequence>MYRHLIQVDNDHNKFYLYRFVEIRVISVFLFSNTCMKIKTLPKIILSRRAIFLSVMLLLSLHAVAQDSVAVDVVDVFRKLILKKNTPAPIVNNKGSFAILPSVGYTPSTGFEFGADISGSEYLGNPESTSLSIFDAYGVLSTNELALIQLSHNIYTARNQYNLVGNWNLGKTVIQDDGIGTGQKNPLTLPLRYTFLKLSEMVYKSILDNFYAGAGLTFNYYKKITQESPAAGQPGVYNELYSQQNGFDTDENIAGGFLLNMQYNSRDQPYRPYKGLYIDVILRTNTHWMGSQKSAMQLKTELRKYWSLSKRNPEHVLAYWIWGSYLLRGQLPYMELPGTGSDTEQRTGRGYTIARFKGPSFFYNELEYRFPISANKLFSGVAFFNLQTASNQQKTKLFQYWEPGAGAGLRILFNKQSRSNLCIDYGIGKNGSKGVFVGLNEVF</sequence>
<evidence type="ECO:0000313" key="4">
    <source>
        <dbReference type="EMBL" id="SFF00746.1"/>
    </source>
</evidence>
<proteinExistence type="predicted"/>
<protein>
    <submittedName>
        <fullName evidence="4">Surface antigen</fullName>
    </submittedName>
</protein>
<reference evidence="4 5" key="1">
    <citation type="submission" date="2016-10" db="EMBL/GenBank/DDBJ databases">
        <authorList>
            <person name="de Groot N.N."/>
        </authorList>
    </citation>
    <scope>NUCLEOTIDE SEQUENCE [LARGE SCALE GENOMIC DNA]</scope>
    <source>
        <strain evidence="4 5">ATCC 51969</strain>
    </source>
</reference>
<dbReference type="AlphaFoldDB" id="A0A1I2F812"/>
<evidence type="ECO:0000313" key="5">
    <source>
        <dbReference type="Proteomes" id="UP000183129"/>
    </source>
</evidence>